<dbReference type="AlphaFoldDB" id="A0A1W6LLB2"/>
<dbReference type="PANTHER" id="PTHR37694:SF1">
    <property type="entry name" value="SLR8022 PROTEIN"/>
    <property type="match status" value="1"/>
</dbReference>
<evidence type="ECO:0000259" key="1">
    <source>
        <dbReference type="Pfam" id="PF07883"/>
    </source>
</evidence>
<name>A0A1W6LLB2_9BACT</name>
<dbReference type="Proteomes" id="UP000193334">
    <property type="component" value="Chromosome"/>
</dbReference>
<dbReference type="STRING" id="1941349.STSP1_00963"/>
<evidence type="ECO:0000313" key="3">
    <source>
        <dbReference type="Proteomes" id="UP000193334"/>
    </source>
</evidence>
<proteinExistence type="predicted"/>
<sequence length="112" mass="12617">MIITKTKDTPLTENPHNVKAQKLYDKTTAQIIQLTLEEGESLRKHITPVDVAFYVLEGNGLVEIGEESFQTEKDDLIESPKNIPHRWINNTEGKLRILVIKAPAPTSATRIL</sequence>
<dbReference type="SUPFAM" id="SSF51182">
    <property type="entry name" value="RmlC-like cupins"/>
    <property type="match status" value="1"/>
</dbReference>
<dbReference type="Gene3D" id="2.60.120.10">
    <property type="entry name" value="Jelly Rolls"/>
    <property type="match status" value="1"/>
</dbReference>
<dbReference type="PANTHER" id="PTHR37694">
    <property type="entry name" value="SLR8022 PROTEIN"/>
    <property type="match status" value="1"/>
</dbReference>
<organism evidence="2 3">
    <name type="scientific">Sedimentisphaera salicampi</name>
    <dbReference type="NCBI Taxonomy" id="1941349"/>
    <lineage>
        <taxon>Bacteria</taxon>
        <taxon>Pseudomonadati</taxon>
        <taxon>Planctomycetota</taxon>
        <taxon>Phycisphaerae</taxon>
        <taxon>Sedimentisphaerales</taxon>
        <taxon>Sedimentisphaeraceae</taxon>
        <taxon>Sedimentisphaera</taxon>
    </lineage>
</organism>
<dbReference type="Pfam" id="PF07883">
    <property type="entry name" value="Cupin_2"/>
    <property type="match status" value="1"/>
</dbReference>
<protein>
    <recommendedName>
        <fullName evidence="1">Cupin type-2 domain-containing protein</fullName>
    </recommendedName>
</protein>
<dbReference type="InterPro" id="IPR011051">
    <property type="entry name" value="RmlC_Cupin_sf"/>
</dbReference>
<dbReference type="RefSeq" id="WP_085755270.1">
    <property type="nucleotide sequence ID" value="NZ_CP021023.1"/>
</dbReference>
<dbReference type="EMBL" id="CP021023">
    <property type="protein sequence ID" value="ARN56580.1"/>
    <property type="molecule type" value="Genomic_DNA"/>
</dbReference>
<dbReference type="InterPro" id="IPR013096">
    <property type="entry name" value="Cupin_2"/>
</dbReference>
<reference evidence="3" key="1">
    <citation type="submission" date="2017-04" db="EMBL/GenBank/DDBJ databases">
        <title>Comparative genomics and description of representatives of a novel lineage of planctomycetes thriving in anoxic sediments.</title>
        <authorList>
            <person name="Spring S."/>
            <person name="Bunk B."/>
            <person name="Sproer C."/>
        </authorList>
    </citation>
    <scope>NUCLEOTIDE SEQUENCE [LARGE SCALE GENOMIC DNA]</scope>
    <source>
        <strain evidence="3">ST-PulAB-D4</strain>
    </source>
</reference>
<dbReference type="InterPro" id="IPR014710">
    <property type="entry name" value="RmlC-like_jellyroll"/>
</dbReference>
<dbReference type="CDD" id="cd06984">
    <property type="entry name" value="cupin_Moth_1897"/>
    <property type="match status" value="1"/>
</dbReference>
<dbReference type="KEGG" id="pbp:STSP1_00963"/>
<feature type="domain" description="Cupin type-2" evidence="1">
    <location>
        <begin position="35"/>
        <end position="100"/>
    </location>
</feature>
<gene>
    <name evidence="2" type="ORF">STSP1_00963</name>
</gene>
<keyword evidence="3" id="KW-1185">Reference proteome</keyword>
<evidence type="ECO:0000313" key="2">
    <source>
        <dbReference type="EMBL" id="ARN56580.1"/>
    </source>
</evidence>
<accession>A0A1W6LLB2</accession>